<dbReference type="AlphaFoldDB" id="A0A428ZE38"/>
<gene>
    <name evidence="2" type="ORF">DMH04_13705</name>
</gene>
<proteinExistence type="predicted"/>
<evidence type="ECO:0000313" key="3">
    <source>
        <dbReference type="Proteomes" id="UP000287547"/>
    </source>
</evidence>
<protein>
    <submittedName>
        <fullName evidence="2">Uncharacterized protein</fullName>
    </submittedName>
</protein>
<keyword evidence="1" id="KW-0732">Signal</keyword>
<reference evidence="2 3" key="1">
    <citation type="submission" date="2018-05" db="EMBL/GenBank/DDBJ databases">
        <title>Evolution of GPA BGCs.</title>
        <authorList>
            <person name="Waglechner N."/>
            <person name="Wright G.D."/>
        </authorList>
    </citation>
    <scope>NUCLEOTIDE SEQUENCE [LARGE SCALE GENOMIC DNA]</scope>
    <source>
        <strain evidence="2 3">A82846</strain>
    </source>
</reference>
<name>A0A428ZE38_KIBAR</name>
<sequence length="156" mass="16742">MAVATVLSLLMVSGSAQAAARCVGRTGMLYYDKGYPYSVTLHGFQVTLQTARVGSNGNPNGGGAARAIIHPGSSYRYRAGDIISIDRSISALSPSSNPWSTDDIHRFGGWDYCESTLHSPDSIRTTTVDGYHHAVRVCFRRSGSVQCSNSWYSDAG</sequence>
<dbReference type="Proteomes" id="UP000287547">
    <property type="component" value="Unassembled WGS sequence"/>
</dbReference>
<dbReference type="EMBL" id="QHKI01000009">
    <property type="protein sequence ID" value="RSM86230.1"/>
    <property type="molecule type" value="Genomic_DNA"/>
</dbReference>
<organism evidence="2 3">
    <name type="scientific">Kibdelosporangium aridum</name>
    <dbReference type="NCBI Taxonomy" id="2030"/>
    <lineage>
        <taxon>Bacteria</taxon>
        <taxon>Bacillati</taxon>
        <taxon>Actinomycetota</taxon>
        <taxon>Actinomycetes</taxon>
        <taxon>Pseudonocardiales</taxon>
        <taxon>Pseudonocardiaceae</taxon>
        <taxon>Kibdelosporangium</taxon>
    </lineage>
</organism>
<accession>A0A428ZE38</accession>
<feature type="chain" id="PRO_5019197603" evidence="1">
    <location>
        <begin position="19"/>
        <end position="156"/>
    </location>
</feature>
<evidence type="ECO:0000256" key="1">
    <source>
        <dbReference type="SAM" id="SignalP"/>
    </source>
</evidence>
<comment type="caution">
    <text evidence="2">The sequence shown here is derived from an EMBL/GenBank/DDBJ whole genome shotgun (WGS) entry which is preliminary data.</text>
</comment>
<evidence type="ECO:0000313" key="2">
    <source>
        <dbReference type="EMBL" id="RSM86230.1"/>
    </source>
</evidence>
<feature type="signal peptide" evidence="1">
    <location>
        <begin position="1"/>
        <end position="18"/>
    </location>
</feature>